<dbReference type="EMBL" id="JXLN01012231">
    <property type="protein sequence ID" value="KPM08187.1"/>
    <property type="molecule type" value="Genomic_DNA"/>
</dbReference>
<protein>
    <submittedName>
        <fullName evidence="1">Uncharacterized protein</fullName>
    </submittedName>
</protein>
<evidence type="ECO:0000313" key="2">
    <source>
        <dbReference type="Proteomes" id="UP000616769"/>
    </source>
</evidence>
<organism evidence="1 2">
    <name type="scientific">Sarcoptes scabiei</name>
    <name type="common">Itch mite</name>
    <name type="synonym">Acarus scabiei</name>
    <dbReference type="NCBI Taxonomy" id="52283"/>
    <lineage>
        <taxon>Eukaryota</taxon>
        <taxon>Metazoa</taxon>
        <taxon>Ecdysozoa</taxon>
        <taxon>Arthropoda</taxon>
        <taxon>Chelicerata</taxon>
        <taxon>Arachnida</taxon>
        <taxon>Acari</taxon>
        <taxon>Acariformes</taxon>
        <taxon>Sarcoptiformes</taxon>
        <taxon>Astigmata</taxon>
        <taxon>Psoroptidia</taxon>
        <taxon>Sarcoptoidea</taxon>
        <taxon>Sarcoptidae</taxon>
        <taxon>Sarcoptinae</taxon>
        <taxon>Sarcoptes</taxon>
    </lineage>
</organism>
<dbReference type="Proteomes" id="UP000616769">
    <property type="component" value="Unassembled WGS sequence"/>
</dbReference>
<reference evidence="1 2" key="1">
    <citation type="journal article" date="2015" name="Parasit. Vectors">
        <title>Draft genome of the scabies mite.</title>
        <authorList>
            <person name="Rider S.D.Jr."/>
            <person name="Morgan M.S."/>
            <person name="Arlian L.G."/>
        </authorList>
    </citation>
    <scope>NUCLEOTIDE SEQUENCE [LARGE SCALE GENOMIC DNA]</scope>
    <source>
        <strain evidence="1">Arlian Lab</strain>
    </source>
</reference>
<comment type="caution">
    <text evidence="1">The sequence shown here is derived from an EMBL/GenBank/DDBJ whole genome shotgun (WGS) entry which is preliminary data.</text>
</comment>
<gene>
    <name evidence="1" type="ORF">QR98_0067010</name>
</gene>
<name>A0A132AB96_SARSC</name>
<proteinExistence type="predicted"/>
<dbReference type="AlphaFoldDB" id="A0A132AB96"/>
<sequence length="180" mass="21413">MLMEILWLMKNLGEKTKRFTTILISWTKDFEVRPHKRRNRFKFSIYSISDFVIDQDHKDSNLARYEEEEALQIQKRLLTSFNEEDLGLGMLLDHKARKVSADKLTDKNDVTILPMNLNEKQKLAFIKHESPEVHFLHADFEKCVEKSERPSEFRLDLSKTSPFLSDKLLRQYFILYGDEV</sequence>
<dbReference type="VEuPathDB" id="VectorBase:SSCA002282"/>
<accession>A0A132AB96</accession>
<evidence type="ECO:0000313" key="1">
    <source>
        <dbReference type="EMBL" id="KPM08187.1"/>
    </source>
</evidence>
<dbReference type="OrthoDB" id="1924577at2759"/>